<evidence type="ECO:0000313" key="5">
    <source>
        <dbReference type="EMBL" id="KHE41053.1"/>
    </source>
</evidence>
<dbReference type="SUPFAM" id="SSF51182">
    <property type="entry name" value="RmlC-like cupins"/>
    <property type="match status" value="1"/>
</dbReference>
<accession>A0ABR4YH27</accession>
<keyword evidence="6" id="KW-1185">Reference proteome</keyword>
<dbReference type="Pfam" id="PF12833">
    <property type="entry name" value="HTH_18"/>
    <property type="match status" value="1"/>
</dbReference>
<keyword evidence="2" id="KW-0238">DNA-binding</keyword>
<evidence type="ECO:0000256" key="1">
    <source>
        <dbReference type="ARBA" id="ARBA00023015"/>
    </source>
</evidence>
<comment type="caution">
    <text evidence="5">The sequence shown here is derived from an EMBL/GenBank/DDBJ whole genome shotgun (WGS) entry which is preliminary data.</text>
</comment>
<organism evidence="5 6">
    <name type="scientific">Alistipes inops</name>
    <dbReference type="NCBI Taxonomy" id="1501391"/>
    <lineage>
        <taxon>Bacteria</taxon>
        <taxon>Pseudomonadati</taxon>
        <taxon>Bacteroidota</taxon>
        <taxon>Bacteroidia</taxon>
        <taxon>Bacteroidales</taxon>
        <taxon>Rikenellaceae</taxon>
        <taxon>Alistipes</taxon>
    </lineage>
</organism>
<reference evidence="5 6" key="1">
    <citation type="submission" date="2014-09" db="EMBL/GenBank/DDBJ databases">
        <title>Alistipes sp. 627, sp. nov., a novel member of the family Rikenellaceae isolated from human faeces.</title>
        <authorList>
            <person name="Shkoporov A.N."/>
            <person name="Chaplin A.V."/>
            <person name="Motuzova O.V."/>
            <person name="Kafarskaia L.I."/>
            <person name="Khokhlova E.V."/>
            <person name="Efimov B.A."/>
        </authorList>
    </citation>
    <scope>NUCLEOTIDE SEQUENCE [LARGE SCALE GENOMIC DNA]</scope>
    <source>
        <strain evidence="5 6">627</strain>
    </source>
</reference>
<protein>
    <recommendedName>
        <fullName evidence="4">HTH araC/xylS-type domain-containing protein</fullName>
    </recommendedName>
</protein>
<dbReference type="PANTHER" id="PTHR43280:SF32">
    <property type="entry name" value="TRANSCRIPTIONAL REGULATORY PROTEIN"/>
    <property type="match status" value="1"/>
</dbReference>
<dbReference type="Proteomes" id="UP000030889">
    <property type="component" value="Unassembled WGS sequence"/>
</dbReference>
<dbReference type="SUPFAM" id="SSF46689">
    <property type="entry name" value="Homeodomain-like"/>
    <property type="match status" value="1"/>
</dbReference>
<dbReference type="InterPro" id="IPR011051">
    <property type="entry name" value="RmlC_Cupin_sf"/>
</dbReference>
<dbReference type="Gene3D" id="1.10.10.60">
    <property type="entry name" value="Homeodomain-like"/>
    <property type="match status" value="1"/>
</dbReference>
<proteinExistence type="predicted"/>
<evidence type="ECO:0000259" key="4">
    <source>
        <dbReference type="PROSITE" id="PS01124"/>
    </source>
</evidence>
<feature type="domain" description="HTH araC/xylS-type" evidence="4">
    <location>
        <begin position="234"/>
        <end position="332"/>
    </location>
</feature>
<dbReference type="SMART" id="SM00342">
    <property type="entry name" value="HTH_ARAC"/>
    <property type="match status" value="1"/>
</dbReference>
<gene>
    <name evidence="5" type="ORF">LG35_09475</name>
</gene>
<dbReference type="InterPro" id="IPR018060">
    <property type="entry name" value="HTH_AraC"/>
</dbReference>
<name>A0ABR4YH27_9BACT</name>
<keyword evidence="1" id="KW-0805">Transcription regulation</keyword>
<keyword evidence="3" id="KW-0804">Transcription</keyword>
<dbReference type="InterPro" id="IPR009057">
    <property type="entry name" value="Homeodomain-like_sf"/>
</dbReference>
<dbReference type="EMBL" id="JRGF01000017">
    <property type="protein sequence ID" value="KHE41053.1"/>
    <property type="molecule type" value="Genomic_DNA"/>
</dbReference>
<dbReference type="PANTHER" id="PTHR43280">
    <property type="entry name" value="ARAC-FAMILY TRANSCRIPTIONAL REGULATOR"/>
    <property type="match status" value="1"/>
</dbReference>
<evidence type="ECO:0000256" key="2">
    <source>
        <dbReference type="ARBA" id="ARBA00023125"/>
    </source>
</evidence>
<sequence length="341" mass="39442">MIRFYILSGVENVLKRKYGFRYNSFWREYVYIWNMNGTYRNISFRDGGDKVFSEINFDEEGRLFFDSFFIRGNENDIFCMENIPHIVNAAGLCICLEGSADVVIGSQSYRLRKGDMCSVLPRTILYAIRKSEDFKGYACVCTPQFLMSFNIPLGTPLYLFVRDNPCISLGEQECGWLLKMCRLLEEHAARKEHPCGMDISRLLASAVVYEVIGIYRKGNVIEQQPFSRKSKYYAEFVRLLTANYAQHRSVEFYADRLCITPRYLSAICKELTGMTATESINNHVMVNARILLASTDMSVLQISEELNFPNPSFFSQFFKRHEGVVPKTYRAMHRYEVGSDV</sequence>
<dbReference type="PROSITE" id="PS01124">
    <property type="entry name" value="HTH_ARAC_FAMILY_2"/>
    <property type="match status" value="1"/>
</dbReference>
<evidence type="ECO:0000313" key="6">
    <source>
        <dbReference type="Proteomes" id="UP000030889"/>
    </source>
</evidence>
<evidence type="ECO:0000256" key="3">
    <source>
        <dbReference type="ARBA" id="ARBA00023163"/>
    </source>
</evidence>